<comment type="subcellular location">
    <subcellularLocation>
        <location evidence="1">Nucleus</location>
        <location evidence="1">Nucleolus</location>
    </subcellularLocation>
</comment>
<evidence type="ECO:0000259" key="7">
    <source>
        <dbReference type="Pfam" id="PF25121"/>
    </source>
</evidence>
<feature type="compositionally biased region" description="Basic and acidic residues" evidence="5">
    <location>
        <begin position="207"/>
        <end position="225"/>
    </location>
</feature>
<feature type="region of interest" description="Disordered" evidence="5">
    <location>
        <begin position="1"/>
        <end position="33"/>
    </location>
</feature>
<accession>A0A9P6YNF9</accession>
<feature type="compositionally biased region" description="Polar residues" evidence="5">
    <location>
        <begin position="662"/>
        <end position="674"/>
    </location>
</feature>
<dbReference type="InterPro" id="IPR039754">
    <property type="entry name" value="Esf1"/>
</dbReference>
<feature type="domain" description="NUC153" evidence="6">
    <location>
        <begin position="586"/>
        <end position="614"/>
    </location>
</feature>
<feature type="compositionally biased region" description="Basic residues" evidence="5">
    <location>
        <begin position="561"/>
        <end position="570"/>
    </location>
</feature>
<feature type="compositionally biased region" description="Acidic residues" evidence="5">
    <location>
        <begin position="478"/>
        <end position="490"/>
    </location>
</feature>
<comment type="caution">
    <text evidence="8">The sequence shown here is derived from an EMBL/GenBank/DDBJ whole genome shotgun (WGS) entry which is preliminary data.</text>
</comment>
<evidence type="ECO:0000313" key="9">
    <source>
        <dbReference type="Proteomes" id="UP000717996"/>
    </source>
</evidence>
<comment type="similarity">
    <text evidence="2">Belongs to the ESF1 family.</text>
</comment>
<name>A0A9P6YNF9_RHIOR</name>
<dbReference type="AlphaFoldDB" id="A0A9P6YNF9"/>
<dbReference type="Pfam" id="PF25121">
    <property type="entry name" value="RRM_ESF1"/>
    <property type="match status" value="1"/>
</dbReference>
<dbReference type="InterPro" id="IPR056750">
    <property type="entry name" value="RRM_ESF1"/>
</dbReference>
<feature type="compositionally biased region" description="Basic and acidic residues" evidence="5">
    <location>
        <begin position="1"/>
        <end position="27"/>
    </location>
</feature>
<evidence type="ECO:0000256" key="2">
    <source>
        <dbReference type="ARBA" id="ARBA00009087"/>
    </source>
</evidence>
<keyword evidence="3" id="KW-0175">Coiled coil</keyword>
<dbReference type="GO" id="GO:0003723">
    <property type="term" value="F:RNA binding"/>
    <property type="evidence" value="ECO:0007669"/>
    <property type="project" value="TreeGrafter"/>
</dbReference>
<sequence>MSKFNNKEKKPVTKDPRFASVHNDPRFLRPKKKDMKVTIDKRFASMMNSTEFSDAPRVDKYGRKLKQDTAEKQLKRYYKLENEEEDESEEEKTLEELEKELAEDEENILDEKLAAGYDPMRGRGEISSSESDDESDNEEDLESEPDELDSIQRIQEGDETSRLALVNMDWDKIKAVDILKALNGFKPDTGIIKSVTIYPSEFGKERLASEEIHGPPKDIFKKKEESEDEDEDDNEVTEETIIKNQLEEGDGRDFDQEALRKYQLDRLKYYYAVIQCDSAQTAKVIYKSCDNTEYESSANFFDLRYIPEDMTFDDEPKDKATVVPDNYTPTKFTTEALQRTKVTLTWDEDDVDRYHVTRRDFTQEDLKDLDFDAYLASSDEEEEEENVDMLREKYRKLLESNNGNAYADKADSEEEEGDMEITFTPGLSEAAGAAVKSKQEQDDDEENKDETSIEKYMRKVKEKKKAKKASKQQPSKQEEEESDMDGEVENDAYFKEAMSEMAAEGFVDIDKNDKKKKKRASKEEREQKARERAELELLMGEDGENEGFNMKEVLKKEKMEKKKKNKKNKGKKEDQTEDEFNIDVNDPRFAAIQDSHHFAIDPTNPHFKKTKSMQKLLDARHAKMKQDNKDKDEWKKEKNKPAKDNKSSLQQLVASVKRKGALNSNTGSGKRQKN</sequence>
<dbReference type="EMBL" id="JAANIT010000050">
    <property type="protein sequence ID" value="KAG1553140.1"/>
    <property type="molecule type" value="Genomic_DNA"/>
</dbReference>
<dbReference type="OrthoDB" id="431825at2759"/>
<dbReference type="Proteomes" id="UP000717996">
    <property type="component" value="Unassembled WGS sequence"/>
</dbReference>
<feature type="region of interest" description="Disordered" evidence="5">
    <location>
        <begin position="207"/>
        <end position="249"/>
    </location>
</feature>
<feature type="compositionally biased region" description="Basic and acidic residues" evidence="5">
    <location>
        <begin position="449"/>
        <end position="459"/>
    </location>
</feature>
<keyword evidence="4" id="KW-0539">Nucleus</keyword>
<feature type="compositionally biased region" description="Basic and acidic residues" evidence="5">
    <location>
        <begin position="521"/>
        <end position="535"/>
    </location>
</feature>
<evidence type="ECO:0000256" key="3">
    <source>
        <dbReference type="ARBA" id="ARBA00023054"/>
    </source>
</evidence>
<dbReference type="PANTHER" id="PTHR12202:SF0">
    <property type="entry name" value="ESF1 HOMOLOG"/>
    <property type="match status" value="1"/>
</dbReference>
<dbReference type="GO" id="GO:0006364">
    <property type="term" value="P:rRNA processing"/>
    <property type="evidence" value="ECO:0007669"/>
    <property type="project" value="InterPro"/>
</dbReference>
<feature type="region of interest" description="Disordered" evidence="5">
    <location>
        <begin position="77"/>
        <end position="161"/>
    </location>
</feature>
<feature type="compositionally biased region" description="Acidic residues" evidence="5">
    <location>
        <begin position="130"/>
        <end position="149"/>
    </location>
</feature>
<evidence type="ECO:0000256" key="5">
    <source>
        <dbReference type="SAM" id="MobiDB-lite"/>
    </source>
</evidence>
<feature type="compositionally biased region" description="Acidic residues" evidence="5">
    <location>
        <begin position="226"/>
        <end position="238"/>
    </location>
</feature>
<feature type="region of interest" description="Disordered" evidence="5">
    <location>
        <begin position="405"/>
        <end position="582"/>
    </location>
</feature>
<gene>
    <name evidence="8" type="ORF">G6F51_000785</name>
</gene>
<feature type="compositionally biased region" description="Basic residues" evidence="5">
    <location>
        <begin position="460"/>
        <end position="470"/>
    </location>
</feature>
<dbReference type="GO" id="GO:0005730">
    <property type="term" value="C:nucleolus"/>
    <property type="evidence" value="ECO:0007669"/>
    <property type="project" value="UniProtKB-SubCell"/>
</dbReference>
<evidence type="ECO:0008006" key="10">
    <source>
        <dbReference type="Google" id="ProtNLM"/>
    </source>
</evidence>
<evidence type="ECO:0000256" key="4">
    <source>
        <dbReference type="ARBA" id="ARBA00023242"/>
    </source>
</evidence>
<dbReference type="PANTHER" id="PTHR12202">
    <property type="entry name" value="ESF1 HOMOLOG"/>
    <property type="match status" value="1"/>
</dbReference>
<dbReference type="InterPro" id="IPR012580">
    <property type="entry name" value="NUC153"/>
</dbReference>
<reference evidence="8" key="1">
    <citation type="journal article" date="2020" name="Microb. Genom.">
        <title>Genetic diversity of clinical and environmental Mucorales isolates obtained from an investigation of mucormycosis cases among solid organ transplant recipients.</title>
        <authorList>
            <person name="Nguyen M.H."/>
            <person name="Kaul D."/>
            <person name="Muto C."/>
            <person name="Cheng S.J."/>
            <person name="Richter R.A."/>
            <person name="Bruno V.M."/>
            <person name="Liu G."/>
            <person name="Beyhan S."/>
            <person name="Sundermann A.J."/>
            <person name="Mounaud S."/>
            <person name="Pasculle A.W."/>
            <person name="Nierman W.C."/>
            <person name="Driscoll E."/>
            <person name="Cumbie R."/>
            <person name="Clancy C.J."/>
            <person name="Dupont C.L."/>
        </authorList>
    </citation>
    <scope>NUCLEOTIDE SEQUENCE</scope>
    <source>
        <strain evidence="8">GL16</strain>
    </source>
</reference>
<feature type="region of interest" description="Disordered" evidence="5">
    <location>
        <begin position="597"/>
        <end position="674"/>
    </location>
</feature>
<feature type="compositionally biased region" description="Acidic residues" evidence="5">
    <location>
        <begin position="82"/>
        <end position="93"/>
    </location>
</feature>
<protein>
    <recommendedName>
        <fullName evidence="10">NUC153 domain-containing protein</fullName>
    </recommendedName>
</protein>
<organism evidence="8 9">
    <name type="scientific">Rhizopus oryzae</name>
    <name type="common">Mucormycosis agent</name>
    <name type="synonym">Rhizopus arrhizus var. delemar</name>
    <dbReference type="NCBI Taxonomy" id="64495"/>
    <lineage>
        <taxon>Eukaryota</taxon>
        <taxon>Fungi</taxon>
        <taxon>Fungi incertae sedis</taxon>
        <taxon>Mucoromycota</taxon>
        <taxon>Mucoromycotina</taxon>
        <taxon>Mucoromycetes</taxon>
        <taxon>Mucorales</taxon>
        <taxon>Mucorineae</taxon>
        <taxon>Rhizopodaceae</taxon>
        <taxon>Rhizopus</taxon>
    </lineage>
</organism>
<evidence type="ECO:0000256" key="1">
    <source>
        <dbReference type="ARBA" id="ARBA00004604"/>
    </source>
</evidence>
<feature type="compositionally biased region" description="Basic and acidic residues" evidence="5">
    <location>
        <begin position="617"/>
        <end position="646"/>
    </location>
</feature>
<feature type="domain" description="ESF1 RRM" evidence="7">
    <location>
        <begin position="160"/>
        <end position="321"/>
    </location>
</feature>
<evidence type="ECO:0000259" key="6">
    <source>
        <dbReference type="Pfam" id="PF08159"/>
    </source>
</evidence>
<dbReference type="Pfam" id="PF08159">
    <property type="entry name" value="NUC153"/>
    <property type="match status" value="1"/>
</dbReference>
<evidence type="ECO:0000313" key="8">
    <source>
        <dbReference type="EMBL" id="KAG1553140.1"/>
    </source>
</evidence>
<proteinExistence type="inferred from homology"/>